<dbReference type="AlphaFoldDB" id="A0A0G3H5R5"/>
<evidence type="ECO:0000313" key="1">
    <source>
        <dbReference type="EMBL" id="AKK07158.1"/>
    </source>
</evidence>
<organism evidence="1 2">
    <name type="scientific">Corynebacterium mustelae</name>
    <dbReference type="NCBI Taxonomy" id="571915"/>
    <lineage>
        <taxon>Bacteria</taxon>
        <taxon>Bacillati</taxon>
        <taxon>Actinomycetota</taxon>
        <taxon>Actinomycetes</taxon>
        <taxon>Mycobacteriales</taxon>
        <taxon>Corynebacteriaceae</taxon>
        <taxon>Corynebacterium</taxon>
    </lineage>
</organism>
<reference evidence="2" key="2">
    <citation type="submission" date="2015-05" db="EMBL/GenBank/DDBJ databases">
        <title>Complete genome sequence of Corynebacterium mustelae DSM 45274, isolated from various tissues of a male ferret with lethal sepsis.</title>
        <authorList>
            <person name="Ruckert C."/>
            <person name="Albersmeier A."/>
            <person name="Winkler A."/>
            <person name="Tauch A."/>
        </authorList>
    </citation>
    <scope>NUCLEOTIDE SEQUENCE [LARGE SCALE GENOMIC DNA]</scope>
    <source>
        <strain evidence="2">DSM 45274</strain>
    </source>
</reference>
<gene>
    <name evidence="1" type="ORF">CMUST_14325</name>
</gene>
<reference evidence="1 2" key="1">
    <citation type="journal article" date="2015" name="Genome Announc.">
        <title>Complete Genome Sequence of the Type Strain Corynebacterium mustelae DSM 45274, Isolated from Various Tissues of a Male Ferret with Lethal Sepsis.</title>
        <authorList>
            <person name="Ruckert C."/>
            <person name="Eimer J."/>
            <person name="Winkler A."/>
            <person name="Tauch A."/>
        </authorList>
    </citation>
    <scope>NUCLEOTIDE SEQUENCE [LARGE SCALE GENOMIC DNA]</scope>
    <source>
        <strain evidence="1 2">DSM 45274</strain>
    </source>
</reference>
<protein>
    <recommendedName>
        <fullName evidence="3">Asp23/Gls24 family envelope stress response protein</fullName>
    </recommendedName>
</protein>
<accession>A0A0G3H5R5</accession>
<name>A0A0G3H5R5_9CORY</name>
<proteinExistence type="predicted"/>
<dbReference type="EMBL" id="CP011542">
    <property type="protein sequence ID" value="AKK07158.1"/>
    <property type="molecule type" value="Genomic_DNA"/>
</dbReference>
<dbReference type="PATRIC" id="fig|571915.4.peg.3077"/>
<evidence type="ECO:0000313" key="2">
    <source>
        <dbReference type="Proteomes" id="UP000035199"/>
    </source>
</evidence>
<dbReference type="RefSeq" id="WP_052844802.1">
    <property type="nucleotide sequence ID" value="NZ_CP011542.1"/>
</dbReference>
<dbReference type="Proteomes" id="UP000035199">
    <property type="component" value="Chromosome"/>
</dbReference>
<dbReference type="OrthoDB" id="3257090at2"/>
<sequence>MSDEATGRYLQLIKSLHDEWDLMDADNDESVRPSSRVFDSVMEAVRANARHGAEVHMPATEHGPYTMTELSLRTLVRQAVESVPLVSALCSSFEYSEAPENQRGYGQPTRVRCRISVHVTAKNYAELTARVRDAVRTSCQDNLKFAPDVDIHIEDLHDDDF</sequence>
<dbReference type="STRING" id="571915.CMUST_14325"/>
<dbReference type="KEGG" id="cmv:CMUST_14325"/>
<evidence type="ECO:0008006" key="3">
    <source>
        <dbReference type="Google" id="ProtNLM"/>
    </source>
</evidence>
<keyword evidence="2" id="KW-1185">Reference proteome</keyword>